<feature type="compositionally biased region" description="Polar residues" evidence="1">
    <location>
        <begin position="53"/>
        <end position="72"/>
    </location>
</feature>
<feature type="compositionally biased region" description="Basic and acidic residues" evidence="1">
    <location>
        <begin position="77"/>
        <end position="96"/>
    </location>
</feature>
<dbReference type="InParanoid" id="Q22BF4"/>
<dbReference type="KEGG" id="tet:TTHERM_01106030"/>
<gene>
    <name evidence="2" type="ORF">TTHERM_01106030</name>
</gene>
<dbReference type="Proteomes" id="UP000009168">
    <property type="component" value="Unassembled WGS sequence"/>
</dbReference>
<accession>Q22BF4</accession>
<protein>
    <submittedName>
        <fullName evidence="2">Uncharacterized protein</fullName>
    </submittedName>
</protein>
<dbReference type="HOGENOM" id="CLU_565628_0_0_1"/>
<feature type="region of interest" description="Disordered" evidence="1">
    <location>
        <begin position="53"/>
        <end position="98"/>
    </location>
</feature>
<evidence type="ECO:0000313" key="2">
    <source>
        <dbReference type="EMBL" id="EAR82601.2"/>
    </source>
</evidence>
<sequence>QILINKKKNFQRIQEMNQLNNQNLKENMMQHQSKKLTIAEPNTYRLAPSFNNSQIKSQHTRSQSNFLSSRTSPLGRAENKQDHSPIQRSRINEKKIPQLKTQNNLRQILKRQFNTQNIAQNNQISYSNLEKQKIITSLLQDNSMNHLKNQMLKIALNQSQVINKQPTSVRNECFSQACLQKIQTQNNISGINKKSSENSSSNLSFYSTRNPIPNTKDALFKSLLRKNSAIIPTTIQQTTQNFNSFATGQRSNSSLAKEFENKENQPLKITLQMVQDLNSKQVHQSQENNKFCLNSIKQQRQTDKINISNKDLNQKQILQSQENSNFSLNSIKQQKSIERINISNKQEAQKPLQKNQQQKSIQQINKLEKSKSQPKNKFPQYFQINLSEYIKQNNKQIETKSTININQMLQEKSQLENQKIQVSHNIHKQEESNNQSKLSNPSWQQINAQFNQSSNTHSIEFIDTIGEHDHLQRISTVKDTENSMLHDFRLEKNYIFLS</sequence>
<name>Q22BF4_TETTS</name>
<proteinExistence type="predicted"/>
<evidence type="ECO:0000313" key="3">
    <source>
        <dbReference type="Proteomes" id="UP000009168"/>
    </source>
</evidence>
<organism evidence="2 3">
    <name type="scientific">Tetrahymena thermophila (strain SB210)</name>
    <dbReference type="NCBI Taxonomy" id="312017"/>
    <lineage>
        <taxon>Eukaryota</taxon>
        <taxon>Sar</taxon>
        <taxon>Alveolata</taxon>
        <taxon>Ciliophora</taxon>
        <taxon>Intramacronucleata</taxon>
        <taxon>Oligohymenophorea</taxon>
        <taxon>Hymenostomatida</taxon>
        <taxon>Tetrahymenina</taxon>
        <taxon>Tetrahymenidae</taxon>
        <taxon>Tetrahymena</taxon>
    </lineage>
</organism>
<feature type="non-terminal residue" evidence="2">
    <location>
        <position position="1"/>
    </location>
</feature>
<dbReference type="GeneID" id="7846403"/>
<dbReference type="AlphaFoldDB" id="Q22BF4"/>
<dbReference type="RefSeq" id="XP_001030264.2">
    <property type="nucleotide sequence ID" value="XM_001030264.2"/>
</dbReference>
<evidence type="ECO:0000256" key="1">
    <source>
        <dbReference type="SAM" id="MobiDB-lite"/>
    </source>
</evidence>
<keyword evidence="3" id="KW-1185">Reference proteome</keyword>
<feature type="region of interest" description="Disordered" evidence="1">
    <location>
        <begin position="347"/>
        <end position="376"/>
    </location>
</feature>
<dbReference type="EMBL" id="GG662519">
    <property type="protein sequence ID" value="EAR82601.2"/>
    <property type="molecule type" value="Genomic_DNA"/>
</dbReference>
<feature type="compositionally biased region" description="Low complexity" evidence="1">
    <location>
        <begin position="353"/>
        <end position="365"/>
    </location>
</feature>
<reference evidence="3" key="1">
    <citation type="journal article" date="2006" name="PLoS Biol.">
        <title>Macronuclear genome sequence of the ciliate Tetrahymena thermophila, a model eukaryote.</title>
        <authorList>
            <person name="Eisen J.A."/>
            <person name="Coyne R.S."/>
            <person name="Wu M."/>
            <person name="Wu D."/>
            <person name="Thiagarajan M."/>
            <person name="Wortman J.R."/>
            <person name="Badger J.H."/>
            <person name="Ren Q."/>
            <person name="Amedeo P."/>
            <person name="Jones K.M."/>
            <person name="Tallon L.J."/>
            <person name="Delcher A.L."/>
            <person name="Salzberg S.L."/>
            <person name="Silva J.C."/>
            <person name="Haas B.J."/>
            <person name="Majoros W.H."/>
            <person name="Farzad M."/>
            <person name="Carlton J.M."/>
            <person name="Smith R.K. Jr."/>
            <person name="Garg J."/>
            <person name="Pearlman R.E."/>
            <person name="Karrer K.M."/>
            <person name="Sun L."/>
            <person name="Manning G."/>
            <person name="Elde N.C."/>
            <person name="Turkewitz A.P."/>
            <person name="Asai D.J."/>
            <person name="Wilkes D.E."/>
            <person name="Wang Y."/>
            <person name="Cai H."/>
            <person name="Collins K."/>
            <person name="Stewart B.A."/>
            <person name="Lee S.R."/>
            <person name="Wilamowska K."/>
            <person name="Weinberg Z."/>
            <person name="Ruzzo W.L."/>
            <person name="Wloga D."/>
            <person name="Gaertig J."/>
            <person name="Frankel J."/>
            <person name="Tsao C.-C."/>
            <person name="Gorovsky M.A."/>
            <person name="Keeling P.J."/>
            <person name="Waller R.F."/>
            <person name="Patron N.J."/>
            <person name="Cherry J.M."/>
            <person name="Stover N.A."/>
            <person name="Krieger C.J."/>
            <person name="del Toro C."/>
            <person name="Ryder H.F."/>
            <person name="Williamson S.C."/>
            <person name="Barbeau R.A."/>
            <person name="Hamilton E.P."/>
            <person name="Orias E."/>
        </authorList>
    </citation>
    <scope>NUCLEOTIDE SEQUENCE [LARGE SCALE GENOMIC DNA]</scope>
    <source>
        <strain evidence="3">SB210</strain>
    </source>
</reference>